<protein>
    <recommendedName>
        <fullName evidence="3">FAD dependent oxidoreductase domain-containing protein</fullName>
    </recommendedName>
</protein>
<organism evidence="1 2">
    <name type="scientific">Aspergillus leporis</name>
    <dbReference type="NCBI Taxonomy" id="41062"/>
    <lineage>
        <taxon>Eukaryota</taxon>
        <taxon>Fungi</taxon>
        <taxon>Dikarya</taxon>
        <taxon>Ascomycota</taxon>
        <taxon>Pezizomycotina</taxon>
        <taxon>Eurotiomycetes</taxon>
        <taxon>Eurotiomycetidae</taxon>
        <taxon>Eurotiales</taxon>
        <taxon>Aspergillaceae</taxon>
        <taxon>Aspergillus</taxon>
        <taxon>Aspergillus subgen. Circumdati</taxon>
    </lineage>
</organism>
<dbReference type="OrthoDB" id="2015447at2759"/>
<evidence type="ECO:0008006" key="3">
    <source>
        <dbReference type="Google" id="ProtNLM"/>
    </source>
</evidence>
<sequence>MNMEIGIIGPGVISFTSASVLAEAGYSVTVLARELPGDDSKKWTSPWAGAGIALFQINT</sequence>
<name>A0A5N5WV96_9EURO</name>
<gene>
    <name evidence="1" type="ORF">BDV29DRAFT_177387</name>
</gene>
<dbReference type="EMBL" id="ML732247">
    <property type="protein sequence ID" value="KAB8072453.1"/>
    <property type="molecule type" value="Genomic_DNA"/>
</dbReference>
<dbReference type="AlphaFoldDB" id="A0A5N5WV96"/>
<evidence type="ECO:0000313" key="2">
    <source>
        <dbReference type="Proteomes" id="UP000326565"/>
    </source>
</evidence>
<accession>A0A5N5WV96</accession>
<reference evidence="1 2" key="1">
    <citation type="submission" date="2019-04" db="EMBL/GenBank/DDBJ databases">
        <title>Friends and foes A comparative genomics study of 23 Aspergillus species from section Flavi.</title>
        <authorList>
            <consortium name="DOE Joint Genome Institute"/>
            <person name="Kjaerbolling I."/>
            <person name="Vesth T."/>
            <person name="Frisvad J.C."/>
            <person name="Nybo J.L."/>
            <person name="Theobald S."/>
            <person name="Kildgaard S."/>
            <person name="Isbrandt T."/>
            <person name="Kuo A."/>
            <person name="Sato A."/>
            <person name="Lyhne E.K."/>
            <person name="Kogle M.E."/>
            <person name="Wiebenga A."/>
            <person name="Kun R.S."/>
            <person name="Lubbers R.J."/>
            <person name="Makela M.R."/>
            <person name="Barry K."/>
            <person name="Chovatia M."/>
            <person name="Clum A."/>
            <person name="Daum C."/>
            <person name="Haridas S."/>
            <person name="He G."/>
            <person name="LaButti K."/>
            <person name="Lipzen A."/>
            <person name="Mondo S."/>
            <person name="Riley R."/>
            <person name="Salamov A."/>
            <person name="Simmons B.A."/>
            <person name="Magnuson J.K."/>
            <person name="Henrissat B."/>
            <person name="Mortensen U.H."/>
            <person name="Larsen T.O."/>
            <person name="Devries R.P."/>
            <person name="Grigoriev I.V."/>
            <person name="Machida M."/>
            <person name="Baker S.E."/>
            <person name="Andersen M.R."/>
        </authorList>
    </citation>
    <scope>NUCLEOTIDE SEQUENCE [LARGE SCALE GENOMIC DNA]</scope>
    <source>
        <strain evidence="1 2">CBS 151.66</strain>
    </source>
</reference>
<evidence type="ECO:0000313" key="1">
    <source>
        <dbReference type="EMBL" id="KAB8072453.1"/>
    </source>
</evidence>
<keyword evidence="2" id="KW-1185">Reference proteome</keyword>
<dbReference type="Proteomes" id="UP000326565">
    <property type="component" value="Unassembled WGS sequence"/>
</dbReference>
<dbReference type="SUPFAM" id="SSF51971">
    <property type="entry name" value="Nucleotide-binding domain"/>
    <property type="match status" value="1"/>
</dbReference>
<proteinExistence type="predicted"/>
<dbReference type="Gene3D" id="3.40.50.720">
    <property type="entry name" value="NAD(P)-binding Rossmann-like Domain"/>
    <property type="match status" value="1"/>
</dbReference>